<evidence type="ECO:0000313" key="10">
    <source>
        <dbReference type="WBParaSite" id="HPBE_0001562901-mRNA-1"/>
    </source>
</evidence>
<dbReference type="Gene3D" id="2.120.10.100">
    <property type="entry name" value="Apyrase"/>
    <property type="match status" value="1"/>
</dbReference>
<feature type="binding site" evidence="6">
    <location>
        <position position="237"/>
    </location>
    <ligand>
        <name>Ca(2+)</name>
        <dbReference type="ChEBI" id="CHEBI:29108"/>
    </ligand>
</feature>
<dbReference type="AlphaFoldDB" id="A0A183G2S1"/>
<feature type="binding site" evidence="6">
    <location>
        <position position="299"/>
    </location>
    <ligand>
        <name>Ca(2+)</name>
        <dbReference type="ChEBI" id="CHEBI:29108"/>
    </ligand>
</feature>
<keyword evidence="2 6" id="KW-0479">Metal-binding</keyword>
<dbReference type="WBParaSite" id="HPBE_0001562901-mRNA-1">
    <property type="protein sequence ID" value="HPBE_0001562901-mRNA-1"/>
    <property type="gene ID" value="HPBE_0001562901"/>
</dbReference>
<evidence type="ECO:0000256" key="2">
    <source>
        <dbReference type="ARBA" id="ARBA00022723"/>
    </source>
</evidence>
<dbReference type="SUPFAM" id="SSF101887">
    <property type="entry name" value="Apyrase"/>
    <property type="match status" value="1"/>
</dbReference>
<feature type="binding site" evidence="6">
    <location>
        <position position="121"/>
    </location>
    <ligand>
        <name>Ca(2+)</name>
        <dbReference type="ChEBI" id="CHEBI:29108"/>
    </ligand>
</feature>
<dbReference type="Pfam" id="PF06079">
    <property type="entry name" value="Apyrase"/>
    <property type="match status" value="1"/>
</dbReference>
<reference evidence="8 9" key="1">
    <citation type="submission" date="2018-11" db="EMBL/GenBank/DDBJ databases">
        <authorList>
            <consortium name="Pathogen Informatics"/>
        </authorList>
    </citation>
    <scope>NUCLEOTIDE SEQUENCE [LARGE SCALE GENOMIC DNA]</scope>
</reference>
<proteinExistence type="inferred from homology"/>
<evidence type="ECO:0000313" key="9">
    <source>
        <dbReference type="Proteomes" id="UP000050761"/>
    </source>
</evidence>
<comment type="cofactor">
    <cofactor evidence="1 6">
        <name>Ca(2+)</name>
        <dbReference type="ChEBI" id="CHEBI:29108"/>
    </cofactor>
</comment>
<accession>A0A183G2S1</accession>
<organism evidence="9 10">
    <name type="scientific">Heligmosomoides polygyrus</name>
    <name type="common">Parasitic roundworm</name>
    <dbReference type="NCBI Taxonomy" id="6339"/>
    <lineage>
        <taxon>Eukaryota</taxon>
        <taxon>Metazoa</taxon>
        <taxon>Ecdysozoa</taxon>
        <taxon>Nematoda</taxon>
        <taxon>Chromadorea</taxon>
        <taxon>Rhabditida</taxon>
        <taxon>Rhabditina</taxon>
        <taxon>Rhabditomorpha</taxon>
        <taxon>Strongyloidea</taxon>
        <taxon>Heligmosomidae</taxon>
        <taxon>Heligmosomoides</taxon>
    </lineage>
</organism>
<evidence type="ECO:0000256" key="4">
    <source>
        <dbReference type="ARBA" id="ARBA00022837"/>
    </source>
</evidence>
<dbReference type="PANTHER" id="PTHR13023:SF3">
    <property type="entry name" value="SOLUBLE CALCIUM-ACTIVATED NUCLEOTIDASE 1"/>
    <property type="match status" value="1"/>
</dbReference>
<dbReference type="OrthoDB" id="25028at2759"/>
<dbReference type="GO" id="GO:0005509">
    <property type="term" value="F:calcium ion binding"/>
    <property type="evidence" value="ECO:0007669"/>
    <property type="project" value="InterPro"/>
</dbReference>
<dbReference type="GO" id="GO:0045134">
    <property type="term" value="F:UDP phosphatase activity"/>
    <property type="evidence" value="ECO:0007669"/>
    <property type="project" value="TreeGrafter"/>
</dbReference>
<dbReference type="PANTHER" id="PTHR13023">
    <property type="entry name" value="APYRASE"/>
    <property type="match status" value="1"/>
</dbReference>
<name>A0A183G2S1_HELPZ</name>
<dbReference type="InterPro" id="IPR036258">
    <property type="entry name" value="Apyrase_sf"/>
</dbReference>
<dbReference type="GO" id="GO:0030166">
    <property type="term" value="P:proteoglycan biosynthetic process"/>
    <property type="evidence" value="ECO:0007669"/>
    <property type="project" value="TreeGrafter"/>
</dbReference>
<keyword evidence="4 6" id="KW-0106">Calcium</keyword>
<keyword evidence="3" id="KW-0378">Hydrolase</keyword>
<keyword evidence="9" id="KW-1185">Reference proteome</keyword>
<dbReference type="GO" id="GO:0004382">
    <property type="term" value="F:GDP phosphatase activity"/>
    <property type="evidence" value="ECO:0007669"/>
    <property type="project" value="TreeGrafter"/>
</dbReference>
<feature type="chain" id="PRO_5044551857" evidence="7">
    <location>
        <begin position="39"/>
        <end position="358"/>
    </location>
</feature>
<accession>A0A3P7ZNJ9</accession>
<feature type="binding site" evidence="6">
    <location>
        <position position="122"/>
    </location>
    <ligand>
        <name>Ca(2+)</name>
        <dbReference type="ChEBI" id="CHEBI:29108"/>
    </ligand>
</feature>
<evidence type="ECO:0000256" key="6">
    <source>
        <dbReference type="PIRSR" id="PIRSR609283-1"/>
    </source>
</evidence>
<protein>
    <submittedName>
        <fullName evidence="10">Apyrase</fullName>
    </submittedName>
</protein>
<dbReference type="EMBL" id="UZAH01028954">
    <property type="protein sequence ID" value="VDP03367.1"/>
    <property type="molecule type" value="Genomic_DNA"/>
</dbReference>
<feature type="binding site" evidence="6">
    <location>
        <position position="168"/>
    </location>
    <ligand>
        <name>Ca(2+)</name>
        <dbReference type="ChEBI" id="CHEBI:29108"/>
    </ligand>
</feature>
<evidence type="ECO:0000256" key="3">
    <source>
        <dbReference type="ARBA" id="ARBA00022801"/>
    </source>
</evidence>
<dbReference type="FunFam" id="2.120.10.100:FF:000001">
    <property type="entry name" value="Soluble calcium-activated nucleotidase 1"/>
    <property type="match status" value="1"/>
</dbReference>
<feature type="signal peptide" evidence="7">
    <location>
        <begin position="1"/>
        <end position="38"/>
    </location>
</feature>
<evidence type="ECO:0000256" key="5">
    <source>
        <dbReference type="ARBA" id="ARBA00025738"/>
    </source>
</evidence>
<reference evidence="10" key="2">
    <citation type="submission" date="2019-09" db="UniProtKB">
        <authorList>
            <consortium name="WormBaseParasite"/>
        </authorList>
    </citation>
    <scope>IDENTIFICATION</scope>
</reference>
<feature type="binding site" evidence="6">
    <location>
        <position position="351"/>
    </location>
    <ligand>
        <name>Ca(2+)</name>
        <dbReference type="ChEBI" id="CHEBI:29108"/>
    </ligand>
</feature>
<evidence type="ECO:0000256" key="7">
    <source>
        <dbReference type="SAM" id="SignalP"/>
    </source>
</evidence>
<gene>
    <name evidence="8" type="ORF">HPBE_LOCUS15628</name>
</gene>
<sequence length="358" mass="39953">MGLFGLISGVAHYPNMWSLTFPVLVLLSGFGLLRDAQAAPMPQELICVPDVVDRTYDLIAITDMDKDAGGSPSDWTWRAVKRKGQLTISGDGEKIAVNWDPSADQNVTTHLNVKGRAMELSDLALFNGHLISPDDKTGMIYQIEGQKAIPWVFLNSGPGNTTNGMKAEWMALKDGQLYVGGHGTEYRAKDGSIVSTDSMWIKIVSADGAVQHKDWTKNYEKIRDAAGFPAPGYLTHEAVQWSKVHHRWFFIPRRHSKKIYDEEADERRGSNKIISADENFDDFYTIDIGALKDRKRGFSAFAFIPGTCDELALGIKSVEFKGTTESYITAFDLMGNIYLEDQRLQGNLKFEGLYIVKK</sequence>
<evidence type="ECO:0000256" key="1">
    <source>
        <dbReference type="ARBA" id="ARBA00001913"/>
    </source>
</evidence>
<dbReference type="Proteomes" id="UP000050761">
    <property type="component" value="Unassembled WGS sequence"/>
</dbReference>
<comment type="similarity">
    <text evidence="5">Belongs to the apyrase family.</text>
</comment>
<keyword evidence="7" id="KW-0732">Signal</keyword>
<dbReference type="InterPro" id="IPR009283">
    <property type="entry name" value="Apyrase"/>
</dbReference>
<evidence type="ECO:0000313" key="8">
    <source>
        <dbReference type="EMBL" id="VDP03367.1"/>
    </source>
</evidence>